<evidence type="ECO:0000256" key="1">
    <source>
        <dbReference type="SAM" id="SignalP"/>
    </source>
</evidence>
<gene>
    <name evidence="2" type="ORF">PGO_083450</name>
</gene>
<dbReference type="InterPro" id="IPR036610">
    <property type="entry name" value="PEBP-like_sf"/>
</dbReference>
<dbReference type="Proteomes" id="UP000195521">
    <property type="component" value="Unassembled WGS sequence"/>
</dbReference>
<feature type="signal peptide" evidence="1">
    <location>
        <begin position="1"/>
        <end position="21"/>
    </location>
</feature>
<protein>
    <submittedName>
        <fullName evidence="2">Phosphatidylethanolamine-binding protein</fullName>
    </submittedName>
</protein>
<reference evidence="3" key="1">
    <citation type="submission" date="2017-04" db="EMBL/GenBank/DDBJ databases">
        <title>Plasmodium gonderi genome.</title>
        <authorList>
            <person name="Arisue N."/>
            <person name="Honma H."/>
            <person name="Kawai S."/>
            <person name="Tougan T."/>
            <person name="Tanabe K."/>
            <person name="Horii T."/>
        </authorList>
    </citation>
    <scope>NUCLEOTIDE SEQUENCE [LARGE SCALE GENOMIC DNA]</scope>
    <source>
        <strain evidence="3">ATCC 30045</strain>
    </source>
</reference>
<dbReference type="OrthoDB" id="369679at2759"/>
<dbReference type="SUPFAM" id="SSF49777">
    <property type="entry name" value="PEBP-like"/>
    <property type="match status" value="1"/>
</dbReference>
<evidence type="ECO:0000313" key="2">
    <source>
        <dbReference type="EMBL" id="GAW80779.1"/>
    </source>
</evidence>
<comment type="caution">
    <text evidence="2">The sequence shown here is derived from an EMBL/GenBank/DDBJ whole genome shotgun (WGS) entry which is preliminary data.</text>
</comment>
<dbReference type="Pfam" id="PF01161">
    <property type="entry name" value="PBP"/>
    <property type="match status" value="1"/>
</dbReference>
<dbReference type="GeneID" id="39747495"/>
<name>A0A1Y1JE27_PLAGO</name>
<evidence type="ECO:0000313" key="3">
    <source>
        <dbReference type="Proteomes" id="UP000195521"/>
    </source>
</evidence>
<proteinExistence type="predicted"/>
<keyword evidence="3" id="KW-1185">Reference proteome</keyword>
<sequence>MYLLKSGVFLLSFLCVNLVKAKIELILSDLGTEKCNSENAKALDAQFYGKYCGGKNSLPTVEWFEKNSETKSYAMTITSKNDSNIITHFLAWNIPSHVNLINHSTNFDELEAVIGLNSFNQANYSMPCLDSFTEKMSSCLLFSLYALKTEHIELSQDADYFELMSYLKSMSRDEKGLLDRLSLYAMIIPKQKIDI</sequence>
<dbReference type="InterPro" id="IPR008914">
    <property type="entry name" value="PEBP"/>
</dbReference>
<keyword evidence="1" id="KW-0732">Signal</keyword>
<dbReference type="Gene3D" id="3.90.280.10">
    <property type="entry name" value="PEBP-like"/>
    <property type="match status" value="1"/>
</dbReference>
<organism evidence="2 3">
    <name type="scientific">Plasmodium gonderi</name>
    <dbReference type="NCBI Taxonomy" id="77519"/>
    <lineage>
        <taxon>Eukaryota</taxon>
        <taxon>Sar</taxon>
        <taxon>Alveolata</taxon>
        <taxon>Apicomplexa</taxon>
        <taxon>Aconoidasida</taxon>
        <taxon>Haemosporida</taxon>
        <taxon>Plasmodiidae</taxon>
        <taxon>Plasmodium</taxon>
        <taxon>Plasmodium (Plasmodium)</taxon>
    </lineage>
</organism>
<dbReference type="OMA" id="YFELMAY"/>
<accession>A0A1Y1JE27</accession>
<feature type="chain" id="PRO_5012869616" evidence="1">
    <location>
        <begin position="22"/>
        <end position="195"/>
    </location>
</feature>
<dbReference type="EMBL" id="BDQF01000009">
    <property type="protein sequence ID" value="GAW80779.1"/>
    <property type="molecule type" value="Genomic_DNA"/>
</dbReference>
<dbReference type="RefSeq" id="XP_028543368.1">
    <property type="nucleotide sequence ID" value="XM_028687567.1"/>
</dbReference>
<dbReference type="AlphaFoldDB" id="A0A1Y1JE27"/>